<feature type="region of interest" description="Disordered" evidence="2">
    <location>
        <begin position="339"/>
        <end position="367"/>
    </location>
</feature>
<evidence type="ECO:0000313" key="3">
    <source>
        <dbReference type="EMBL" id="KAK7691195.1"/>
    </source>
</evidence>
<feature type="region of interest" description="Disordered" evidence="2">
    <location>
        <begin position="243"/>
        <end position="268"/>
    </location>
</feature>
<proteinExistence type="predicted"/>
<keyword evidence="1" id="KW-0175">Coiled coil</keyword>
<accession>A0AAW0GPM7</accession>
<feature type="region of interest" description="Disordered" evidence="2">
    <location>
        <begin position="408"/>
        <end position="447"/>
    </location>
</feature>
<feature type="region of interest" description="Disordered" evidence="2">
    <location>
        <begin position="275"/>
        <end position="294"/>
    </location>
</feature>
<dbReference type="Proteomes" id="UP001385951">
    <property type="component" value="Unassembled WGS sequence"/>
</dbReference>
<feature type="region of interest" description="Disordered" evidence="2">
    <location>
        <begin position="552"/>
        <end position="607"/>
    </location>
</feature>
<feature type="compositionally biased region" description="Pro residues" evidence="2">
    <location>
        <begin position="93"/>
        <end position="102"/>
    </location>
</feature>
<evidence type="ECO:0000313" key="4">
    <source>
        <dbReference type="Proteomes" id="UP001385951"/>
    </source>
</evidence>
<feature type="compositionally biased region" description="Polar residues" evidence="2">
    <location>
        <begin position="565"/>
        <end position="591"/>
    </location>
</feature>
<feature type="compositionally biased region" description="Low complexity" evidence="2">
    <location>
        <begin position="431"/>
        <end position="443"/>
    </location>
</feature>
<sequence>MTVTDPTPSGRSLPPIPPSPTKADGLRPNPHPYAIRTTSTALLTRSNSTGYNTNATRHYYVPLSPSPRSNSTRTHRSSKSQPSNLDTFNKAPRPLPVPPAFPTAPTINGYTSADEAFVSPRRLKRADTLPSYSTYTPPTVSVTLEDLPSNPKLWSPSQLSNYLVTALRVTASKSGDIAEIALPARVANDIAAFVRDVRMTGRNFLRLNEEDLAAMNLNKKWREALLIASRNLRQNVLKGRIWGADTDGPTSPGSASPTMPAHPFSSTLYNSSSSSLDLVSEKDEDEVGKHPRRYRNGRVRGMVESFERSGSFSSESSFDEGVARPTLDRWLHEEGAIQDDAIQLSPTVETNRPLPTPPPSTTTDEPSIEDLLASDDQSISDGHSWGARAWEELDLAPGVTVKRVREISGGSDNSSTLASQQDDEVFPTITSNKGSKGSRGSSKGNERRIVTAIFRPPVPDSDESDKQIIGASPQVEDEQASTLAESLENIEKTLHAQVAENQKLLEQFRTRLEVVENSVVSLEKQTTELQKIQEQKLQDAARNELDTSLVSTVSNPNKASKLEASATTPLPQDVLVTSSTTPAKEPNSTEGSGRPPENGSEDSPSSMSELPTYVLLVGLGVCAVVLRVMLRKVGGRTSLGWKP</sequence>
<reference evidence="3 4" key="1">
    <citation type="submission" date="2022-09" db="EMBL/GenBank/DDBJ databases">
        <authorList>
            <person name="Palmer J.M."/>
        </authorList>
    </citation>
    <scope>NUCLEOTIDE SEQUENCE [LARGE SCALE GENOMIC DNA]</scope>
    <source>
        <strain evidence="3 4">DSM 7382</strain>
    </source>
</reference>
<evidence type="ECO:0000256" key="1">
    <source>
        <dbReference type="SAM" id="Coils"/>
    </source>
</evidence>
<feature type="compositionally biased region" description="Polar residues" evidence="2">
    <location>
        <begin position="1"/>
        <end position="10"/>
    </location>
</feature>
<name>A0AAW0GPM7_9APHY</name>
<organism evidence="3 4">
    <name type="scientific">Cerrena zonata</name>
    <dbReference type="NCBI Taxonomy" id="2478898"/>
    <lineage>
        <taxon>Eukaryota</taxon>
        <taxon>Fungi</taxon>
        <taxon>Dikarya</taxon>
        <taxon>Basidiomycota</taxon>
        <taxon>Agaricomycotina</taxon>
        <taxon>Agaricomycetes</taxon>
        <taxon>Polyporales</taxon>
        <taxon>Cerrenaceae</taxon>
        <taxon>Cerrena</taxon>
    </lineage>
</organism>
<protein>
    <submittedName>
        <fullName evidence="3">Uncharacterized protein</fullName>
    </submittedName>
</protein>
<gene>
    <name evidence="3" type="ORF">QCA50_006298</name>
</gene>
<dbReference type="EMBL" id="JASBNA010000006">
    <property type="protein sequence ID" value="KAK7691195.1"/>
    <property type="molecule type" value="Genomic_DNA"/>
</dbReference>
<evidence type="ECO:0000256" key="2">
    <source>
        <dbReference type="SAM" id="MobiDB-lite"/>
    </source>
</evidence>
<feature type="region of interest" description="Disordered" evidence="2">
    <location>
        <begin position="1"/>
        <end position="108"/>
    </location>
</feature>
<feature type="compositionally biased region" description="Polar residues" evidence="2">
    <location>
        <begin position="410"/>
        <end position="420"/>
    </location>
</feature>
<feature type="coiled-coil region" evidence="1">
    <location>
        <begin position="487"/>
        <end position="525"/>
    </location>
</feature>
<keyword evidence="4" id="KW-1185">Reference proteome</keyword>
<dbReference type="AlphaFoldDB" id="A0AAW0GPM7"/>
<feature type="compositionally biased region" description="Polar residues" evidence="2">
    <location>
        <begin position="248"/>
        <end position="257"/>
    </location>
</feature>
<comment type="caution">
    <text evidence="3">The sequence shown here is derived from an EMBL/GenBank/DDBJ whole genome shotgun (WGS) entry which is preliminary data.</text>
</comment>
<feature type="compositionally biased region" description="Polar residues" evidence="2">
    <location>
        <begin position="36"/>
        <end position="56"/>
    </location>
</feature>